<dbReference type="Proteomes" id="UP000006793">
    <property type="component" value="Chromosome"/>
</dbReference>
<keyword evidence="2" id="KW-1185">Reference proteome</keyword>
<evidence type="ECO:0000313" key="1">
    <source>
        <dbReference type="EMBL" id="AEH44490.1"/>
    </source>
</evidence>
<dbReference type="PIRSF" id="PIRSF024492">
    <property type="entry name" value="UCP024492"/>
    <property type="match status" value="1"/>
</dbReference>
<dbReference type="InterPro" id="IPR014519">
    <property type="entry name" value="UCP024492"/>
</dbReference>
<sequence length="156" mass="18433">MPEQRQEPSKKVVYTLGTSTRSFDEFLRILKKYKIKQVIDVRSFPKSRRFPHFNQEILSKKLAEEGFYYVWLGKELGGFRREGYEKYMQTEDFAEGLNRLLALIEGDTSVIICAEKFPWRCHRRFISRKLSEKGIGVIHIIDDSQIWISQKLLGLI</sequence>
<reference evidence="1 2" key="2">
    <citation type="journal article" date="2012" name="Stand. Genomic Sci.">
        <title>Complete genome sequence of the thermophilic sulfate-reducing ocean bacterium Thermodesulfatator indicus type strain (CIR29812(T)).</title>
        <authorList>
            <person name="Anderson I."/>
            <person name="Saunders E."/>
            <person name="Lapidus A."/>
            <person name="Nolan M."/>
            <person name="Lucas S."/>
            <person name="Tice H."/>
            <person name="Del Rio T.G."/>
            <person name="Cheng J.F."/>
            <person name="Han C."/>
            <person name="Tapia R."/>
            <person name="Goodwin L.A."/>
            <person name="Pitluck S."/>
            <person name="Liolios K."/>
            <person name="Mavromatis K."/>
            <person name="Pagani I."/>
            <person name="Ivanova N."/>
            <person name="Mikhailova N."/>
            <person name="Pati A."/>
            <person name="Chen A."/>
            <person name="Palaniappan K."/>
            <person name="Land M."/>
            <person name="Hauser L."/>
            <person name="Jeffries C.D."/>
            <person name="Chang Y.J."/>
            <person name="Brambilla E.M."/>
            <person name="Rohde M."/>
            <person name="Spring S."/>
            <person name="Goker M."/>
            <person name="Detter J.C."/>
            <person name="Woyke T."/>
            <person name="Bristow J."/>
            <person name="Eisen J.A."/>
            <person name="Markowitz V."/>
            <person name="Hugenholtz P."/>
            <person name="Kyrpides N.C."/>
            <person name="Klenk H.P."/>
        </authorList>
    </citation>
    <scope>NUCLEOTIDE SEQUENCE [LARGE SCALE GENOMIC DNA]</scope>
    <source>
        <strain evidence="2">DSM 15286 / JCM 11887 / CIR29812</strain>
    </source>
</reference>
<dbReference type="AlphaFoldDB" id="F8A885"/>
<dbReference type="STRING" id="667014.Thein_0609"/>
<dbReference type="InterPro" id="IPR007438">
    <property type="entry name" value="DUF488"/>
</dbReference>
<protein>
    <recommendedName>
        <fullName evidence="3">DUF488 domain-containing protein</fullName>
    </recommendedName>
</protein>
<reference evidence="2" key="1">
    <citation type="submission" date="2011-04" db="EMBL/GenBank/DDBJ databases">
        <title>The complete genome of Thermodesulfatator indicus DSM 15286.</title>
        <authorList>
            <person name="Lucas S."/>
            <person name="Copeland A."/>
            <person name="Lapidus A."/>
            <person name="Bruce D."/>
            <person name="Goodwin L."/>
            <person name="Pitluck S."/>
            <person name="Peters L."/>
            <person name="Kyrpides N."/>
            <person name="Mavromatis K."/>
            <person name="Pagani I."/>
            <person name="Ivanova N."/>
            <person name="Saunders L."/>
            <person name="Detter J.C."/>
            <person name="Tapia R."/>
            <person name="Han C."/>
            <person name="Land M."/>
            <person name="Hauser L."/>
            <person name="Markowitz V."/>
            <person name="Cheng J.-F."/>
            <person name="Hugenholtz P."/>
            <person name="Woyke T."/>
            <person name="Wu D."/>
            <person name="Spring S."/>
            <person name="Schroeder M."/>
            <person name="Brambilla E."/>
            <person name="Klenk H.-P."/>
            <person name="Eisen J.A."/>
        </authorList>
    </citation>
    <scope>NUCLEOTIDE SEQUENCE [LARGE SCALE GENOMIC DNA]</scope>
    <source>
        <strain evidence="2">DSM 15286 / JCM 11887 / CIR29812</strain>
    </source>
</reference>
<dbReference type="Pfam" id="PF04343">
    <property type="entry name" value="DUF488"/>
    <property type="match status" value="1"/>
</dbReference>
<evidence type="ECO:0000313" key="2">
    <source>
        <dbReference type="Proteomes" id="UP000006793"/>
    </source>
</evidence>
<name>F8A885_THEID</name>
<dbReference type="HOGENOM" id="CLU_077467_0_1_0"/>
<dbReference type="OrthoDB" id="9789109at2"/>
<dbReference type="PaxDb" id="667014-Thein_0609"/>
<dbReference type="KEGG" id="tid:Thein_0609"/>
<proteinExistence type="predicted"/>
<organism evidence="1 2">
    <name type="scientific">Thermodesulfatator indicus (strain DSM 15286 / JCM 11887 / CIR29812)</name>
    <dbReference type="NCBI Taxonomy" id="667014"/>
    <lineage>
        <taxon>Bacteria</taxon>
        <taxon>Pseudomonadati</taxon>
        <taxon>Thermodesulfobacteriota</taxon>
        <taxon>Thermodesulfobacteria</taxon>
        <taxon>Thermodesulfobacteriales</taxon>
        <taxon>Thermodesulfatatoraceae</taxon>
        <taxon>Thermodesulfatator</taxon>
    </lineage>
</organism>
<dbReference type="RefSeq" id="WP_013907235.1">
    <property type="nucleotide sequence ID" value="NC_015681.1"/>
</dbReference>
<accession>F8A885</accession>
<dbReference type="InParanoid" id="F8A885"/>
<evidence type="ECO:0008006" key="3">
    <source>
        <dbReference type="Google" id="ProtNLM"/>
    </source>
</evidence>
<dbReference type="PANTHER" id="PTHR39337:SF1">
    <property type="entry name" value="BLR5642 PROTEIN"/>
    <property type="match status" value="1"/>
</dbReference>
<dbReference type="PATRIC" id="fig|667014.3.peg.629"/>
<dbReference type="PANTHER" id="PTHR39337">
    <property type="entry name" value="BLR5642 PROTEIN"/>
    <property type="match status" value="1"/>
</dbReference>
<dbReference type="EMBL" id="CP002683">
    <property type="protein sequence ID" value="AEH44490.1"/>
    <property type="molecule type" value="Genomic_DNA"/>
</dbReference>
<dbReference type="eggNOG" id="COG5483">
    <property type="taxonomic scope" value="Bacteria"/>
</dbReference>
<gene>
    <name evidence="1" type="ordered locus">Thein_0609</name>
</gene>